<dbReference type="EMBL" id="JAKOGI010000025">
    <property type="protein sequence ID" value="KAJ8449139.1"/>
    <property type="molecule type" value="Genomic_DNA"/>
</dbReference>
<dbReference type="SUPFAM" id="SSF52047">
    <property type="entry name" value="RNI-like"/>
    <property type="match status" value="1"/>
</dbReference>
<dbReference type="SUPFAM" id="SSF53448">
    <property type="entry name" value="Nucleotide-diphospho-sugar transferases"/>
    <property type="match status" value="1"/>
</dbReference>
<evidence type="ECO:0000256" key="2">
    <source>
        <dbReference type="ARBA" id="ARBA00022737"/>
    </source>
</evidence>
<dbReference type="InterPro" id="IPR011004">
    <property type="entry name" value="Trimer_LpxA-like_sf"/>
</dbReference>
<evidence type="ECO:0000313" key="10">
    <source>
        <dbReference type="Proteomes" id="UP001153076"/>
    </source>
</evidence>
<dbReference type="InterPro" id="IPR029044">
    <property type="entry name" value="Nucleotide-diphossugar_trans"/>
</dbReference>
<evidence type="ECO:0000259" key="6">
    <source>
        <dbReference type="Pfam" id="PF18052"/>
    </source>
</evidence>
<evidence type="ECO:0000313" key="9">
    <source>
        <dbReference type="EMBL" id="KAJ8449139.1"/>
    </source>
</evidence>
<sequence>MAHKVKSSKEFIAEVYAEANDLGIKPVEVAAASSSSTDHPTETEMALQDHIKAQIIQLLHQASNSPKQFDDFGQVISCKMHDAVHALARMLSGNDVTQEMQHLSLSKSGDVGSMFKHGGKLRTFSVSFIPTKPENFTMMKAINNLRVLSLVKVNLLELPDSICEVKHLRYLDISENDIKSLPNGFPRLYNLQTFRASSKDGFGKFPMLPKGFSKLVKLRHMIDPTGSHPMGIPVGLGMLTCLRMLPTIDASAGWGGRLSELQFLSKLEGKLSMKGLEEVEIEEAKTANLGKKENIKDLRLYWLDNNCNAENKAMEVAEALRPHSNLASLVICGYHAKALPQWVTKMMGYDGFPFNILVYLKIHMSNGLEHLKISLKNLVALKELHIASCYTVITPPQHHECLVSLQKLEVTRCLKMENLVADITPLLNLRKTSLRYCTNMTCLPIGISNLPRLKTLDLGPFSPELDVFPFPTDNHDYEDQNLNGCGKQSRTTIPTMILKEGIIIKRKFESLVKLCLCGEDMEKVKNLPNQIQHLSQLRSLTIIDFDGLESLPEWLGNLTSLHHLELYSLPNLKWLPSEAAMGRLSQLTSLHINNCPLLMEACMKETGSEWSKLQHITVSPHSLNIPKPLFPSAGQPMVHHPISACKRMPNVAQIYLVGFYEEREFYYEEITKAFVPVLTDFMRVDQDILTPLAGKKQLYVYETMEFWEQIKTRGMSLKCSVVMAITGDVYIHPSAKIHPTANIGPNVSVSANARVELVQGLSIVLFSMMLKSSCYPSNCWMEIISLEMVPCPGKSVTVEDEVVVIKSIVLPNKTLNPSLQVYMEAVAADLAKDSVESLLKSIVASIGKEIALAWGFKDDLRDLEGKLKRLHHLLSGAESKFGSGSPEFENPVLRDWVRKVADVAYRSEDVVDEYAYEVLKRKLALRDMASMQPLLRFRTRVRFFCFSRSSNPVLLRFRMAHKVKSLKVSIAEVYADAKDLGIKPLKVAAASSSSTDRPTETETALQLQREQVDNYEVLVGRDRIKAQIIQQLQQASNSPKRLTVIGIHGMPVTSRDKEALANLKTHSSEPTQPMDDPYIHELPRLLETDSWSLFEQKVGNDLLDSTYKEELARMMLRKCGGVPLAIKTLAGLLRSRNGVHQWKEFEASSIWKEDAITLPASIKLSFNSMFKHGGKLRTLSVFFENVTLKTVKNLRVLSLVSVILGELPDSIGELKHLRYLDIPYKWIPSLPDGFTRLYNLQTFRFNGFIPISEFPMLPKGITKLVNLRHISHRTDSYVMGIPVGLGMLTCLRTLPVIDASAGWGGRLGELQFLSKLEGRLTIKHLEHVEIEEAKKVNLGKKENIKALELRCDSNDNTENKTMEVAEALQPHSNLASLKIYDYEAMALPQWATKMVGFDGSPFSNLVYLEIYDARGLENLAISLKNLVALKKLRIIFCDYAISPPQHLGCLVSLQKLIVQFCSKMENLVADMTALVHLRKVTISECTNMTCLPIGLSNLPRLEALKLGPFSTELEVFPFPTDNRDYEDQNLNGCSKQSKTTTPTMIIKQETIIKRKFESLVELSLYGCGMDKVKNLPNQIQHLSQLRSLIIFAFNGLEALPEWLGSLTSLHRLELHVLPNLKCLPSEAAMGRLSQLTSLYISICPLLEEACDKKTGTEWSKIQHIPDIKFQDVPNIKIID</sequence>
<dbReference type="InterPro" id="IPR027417">
    <property type="entry name" value="P-loop_NTPase"/>
</dbReference>
<keyword evidence="1" id="KW-0433">Leucine-rich repeat</keyword>
<organism evidence="9 10">
    <name type="scientific">Carnegiea gigantea</name>
    <dbReference type="NCBI Taxonomy" id="171969"/>
    <lineage>
        <taxon>Eukaryota</taxon>
        <taxon>Viridiplantae</taxon>
        <taxon>Streptophyta</taxon>
        <taxon>Embryophyta</taxon>
        <taxon>Tracheophyta</taxon>
        <taxon>Spermatophyta</taxon>
        <taxon>Magnoliopsida</taxon>
        <taxon>eudicotyledons</taxon>
        <taxon>Gunneridae</taxon>
        <taxon>Pentapetalae</taxon>
        <taxon>Caryophyllales</taxon>
        <taxon>Cactineae</taxon>
        <taxon>Cactaceae</taxon>
        <taxon>Cactoideae</taxon>
        <taxon>Echinocereeae</taxon>
        <taxon>Carnegiea</taxon>
    </lineage>
</organism>
<evidence type="ECO:0000256" key="5">
    <source>
        <dbReference type="ARBA" id="ARBA00022840"/>
    </source>
</evidence>
<dbReference type="GO" id="GO:0051707">
    <property type="term" value="P:response to other organism"/>
    <property type="evidence" value="ECO:0007669"/>
    <property type="project" value="UniProtKB-ARBA"/>
</dbReference>
<dbReference type="CDD" id="cd14798">
    <property type="entry name" value="RX-CC_like"/>
    <property type="match status" value="1"/>
</dbReference>
<dbReference type="GO" id="GO:0006952">
    <property type="term" value="P:defense response"/>
    <property type="evidence" value="ECO:0007669"/>
    <property type="project" value="UniProtKB-KW"/>
</dbReference>
<dbReference type="Gene3D" id="3.90.550.10">
    <property type="entry name" value="Spore Coat Polysaccharide Biosynthesis Protein SpsA, Chain A"/>
    <property type="match status" value="1"/>
</dbReference>
<dbReference type="InterPro" id="IPR056789">
    <property type="entry name" value="LRR_R13L1-DRL21"/>
</dbReference>
<dbReference type="Proteomes" id="UP001153076">
    <property type="component" value="Unassembled WGS sequence"/>
</dbReference>
<evidence type="ECO:0000256" key="1">
    <source>
        <dbReference type="ARBA" id="ARBA00022614"/>
    </source>
</evidence>
<dbReference type="GO" id="GO:0005524">
    <property type="term" value="F:ATP binding"/>
    <property type="evidence" value="ECO:0007669"/>
    <property type="project" value="UniProtKB-KW"/>
</dbReference>
<protein>
    <submittedName>
        <fullName evidence="9">Uncharacterized protein</fullName>
    </submittedName>
</protein>
<feature type="domain" description="R13L1/DRL21-like LRR repeat region" evidence="7">
    <location>
        <begin position="522"/>
        <end position="595"/>
    </location>
</feature>
<dbReference type="GO" id="GO:0043531">
    <property type="term" value="F:ADP binding"/>
    <property type="evidence" value="ECO:0007669"/>
    <property type="project" value="InterPro"/>
</dbReference>
<evidence type="ECO:0000259" key="8">
    <source>
        <dbReference type="Pfam" id="PF25087"/>
    </source>
</evidence>
<dbReference type="InterPro" id="IPR038005">
    <property type="entry name" value="RX-like_CC"/>
</dbReference>
<keyword evidence="3" id="KW-0547">Nucleotide-binding</keyword>
<feature type="domain" description="R13L1/DRL21-like LRR repeat region" evidence="7">
    <location>
        <begin position="1307"/>
        <end position="1435"/>
    </location>
</feature>
<dbReference type="Pfam" id="PF18052">
    <property type="entry name" value="Rx_N"/>
    <property type="match status" value="1"/>
</dbReference>
<dbReference type="Pfam" id="PF25087">
    <property type="entry name" value="GMPPB_C"/>
    <property type="match status" value="1"/>
</dbReference>
<comment type="caution">
    <text evidence="9">The sequence shown here is derived from an EMBL/GenBank/DDBJ whole genome shotgun (WGS) entry which is preliminary data.</text>
</comment>
<dbReference type="Pfam" id="PF25019">
    <property type="entry name" value="LRR_R13L1-DRL21"/>
    <property type="match status" value="3"/>
</dbReference>
<dbReference type="PANTHER" id="PTHR36766">
    <property type="entry name" value="PLANT BROAD-SPECTRUM MILDEW RESISTANCE PROTEIN RPW8"/>
    <property type="match status" value="1"/>
</dbReference>
<dbReference type="PANTHER" id="PTHR36766:SF40">
    <property type="entry name" value="DISEASE RESISTANCE PROTEIN RGA3"/>
    <property type="match status" value="1"/>
</dbReference>
<dbReference type="SUPFAM" id="SSF51161">
    <property type="entry name" value="Trimeric LpxA-like enzymes"/>
    <property type="match status" value="1"/>
</dbReference>
<keyword evidence="10" id="KW-1185">Reference proteome</keyword>
<keyword evidence="5" id="KW-0067">ATP-binding</keyword>
<dbReference type="OrthoDB" id="2018467at2759"/>
<accession>A0A9Q1KUG4</accession>
<evidence type="ECO:0000256" key="4">
    <source>
        <dbReference type="ARBA" id="ARBA00022821"/>
    </source>
</evidence>
<evidence type="ECO:0000259" key="7">
    <source>
        <dbReference type="Pfam" id="PF25019"/>
    </source>
</evidence>
<dbReference type="SUPFAM" id="SSF52540">
    <property type="entry name" value="P-loop containing nucleoside triphosphate hydrolases"/>
    <property type="match status" value="1"/>
</dbReference>
<dbReference type="SUPFAM" id="SSF52058">
    <property type="entry name" value="L domain-like"/>
    <property type="match status" value="3"/>
</dbReference>
<dbReference type="Gene3D" id="1.20.5.4130">
    <property type="match status" value="1"/>
</dbReference>
<dbReference type="Gene3D" id="3.80.10.10">
    <property type="entry name" value="Ribonuclease Inhibitor"/>
    <property type="match status" value="4"/>
</dbReference>
<keyword evidence="4" id="KW-0611">Plant defense</keyword>
<dbReference type="PROSITE" id="PS51450">
    <property type="entry name" value="LRR"/>
    <property type="match status" value="1"/>
</dbReference>
<name>A0A9Q1KUG4_9CARY</name>
<feature type="domain" description="Mannose-1-phosphate guanyltransferase C-terminal" evidence="8">
    <location>
        <begin position="725"/>
        <end position="818"/>
    </location>
</feature>
<dbReference type="Gene3D" id="1.10.8.430">
    <property type="entry name" value="Helical domain of apoptotic protease-activating factors"/>
    <property type="match status" value="1"/>
</dbReference>
<evidence type="ECO:0000256" key="3">
    <source>
        <dbReference type="ARBA" id="ARBA00022741"/>
    </source>
</evidence>
<feature type="domain" description="R13L1/DRL21-like LRR repeat region" evidence="7">
    <location>
        <begin position="258"/>
        <end position="389"/>
    </location>
</feature>
<dbReference type="InterPro" id="IPR032675">
    <property type="entry name" value="LRR_dom_sf"/>
</dbReference>
<proteinExistence type="predicted"/>
<reference evidence="9" key="1">
    <citation type="submission" date="2022-04" db="EMBL/GenBank/DDBJ databases">
        <title>Carnegiea gigantea Genome sequencing and assembly v2.</title>
        <authorList>
            <person name="Copetti D."/>
            <person name="Sanderson M.J."/>
            <person name="Burquez A."/>
            <person name="Wojciechowski M.F."/>
        </authorList>
    </citation>
    <scope>NUCLEOTIDE SEQUENCE</scope>
    <source>
        <strain evidence="9">SGP5-SGP5p</strain>
        <tissue evidence="9">Aerial part</tissue>
    </source>
</reference>
<gene>
    <name evidence="9" type="ORF">Cgig2_004194</name>
</gene>
<dbReference type="InterPro" id="IPR041118">
    <property type="entry name" value="Rx_N"/>
</dbReference>
<dbReference type="InterPro" id="IPR001611">
    <property type="entry name" value="Leu-rich_rpt"/>
</dbReference>
<feature type="domain" description="Disease resistance N-terminal" evidence="6">
    <location>
        <begin position="835"/>
        <end position="927"/>
    </location>
</feature>
<dbReference type="InterPro" id="IPR056729">
    <property type="entry name" value="GMPPB_C"/>
</dbReference>
<dbReference type="InterPro" id="IPR042197">
    <property type="entry name" value="Apaf_helical"/>
</dbReference>
<keyword evidence="2" id="KW-0677">Repeat</keyword>